<organism evidence="7 8">
    <name type="scientific">Hoeflea poritis</name>
    <dbReference type="NCBI Taxonomy" id="2993659"/>
    <lineage>
        <taxon>Bacteria</taxon>
        <taxon>Pseudomonadati</taxon>
        <taxon>Pseudomonadota</taxon>
        <taxon>Alphaproteobacteria</taxon>
        <taxon>Hyphomicrobiales</taxon>
        <taxon>Rhizobiaceae</taxon>
        <taxon>Hoeflea</taxon>
    </lineage>
</organism>
<evidence type="ECO:0000313" key="7">
    <source>
        <dbReference type="EMBL" id="MDA4846172.1"/>
    </source>
</evidence>
<evidence type="ECO:0000259" key="6">
    <source>
        <dbReference type="PROSITE" id="PS50893"/>
    </source>
</evidence>
<dbReference type="Proteomes" id="UP001148313">
    <property type="component" value="Unassembled WGS sequence"/>
</dbReference>
<dbReference type="GO" id="GO:0005524">
    <property type="term" value="F:ATP binding"/>
    <property type="evidence" value="ECO:0007669"/>
    <property type="project" value="UniProtKB-KW"/>
</dbReference>
<evidence type="ECO:0000256" key="2">
    <source>
        <dbReference type="ARBA" id="ARBA00022448"/>
    </source>
</evidence>
<dbReference type="CDD" id="cd03224">
    <property type="entry name" value="ABC_TM1139_LivF_branched"/>
    <property type="match status" value="1"/>
</dbReference>
<dbReference type="SUPFAM" id="SSF52540">
    <property type="entry name" value="P-loop containing nucleoside triphosphate hydrolases"/>
    <property type="match status" value="1"/>
</dbReference>
<dbReference type="InterPro" id="IPR027417">
    <property type="entry name" value="P-loop_NTPase"/>
</dbReference>
<evidence type="ECO:0000313" key="8">
    <source>
        <dbReference type="Proteomes" id="UP001148313"/>
    </source>
</evidence>
<comment type="caution">
    <text evidence="7">The sequence shown here is derived from an EMBL/GenBank/DDBJ whole genome shotgun (WGS) entry which is preliminary data.</text>
</comment>
<reference evidence="7" key="1">
    <citation type="submission" date="2022-11" db="EMBL/GenBank/DDBJ databases">
        <title>Hoeflea poritis sp. nov., isolated from scleractinian coral Porites lutea.</title>
        <authorList>
            <person name="Zhang G."/>
            <person name="Wei Q."/>
            <person name="Cai L."/>
        </authorList>
    </citation>
    <scope>NUCLEOTIDE SEQUENCE</scope>
    <source>
        <strain evidence="7">E7-10</strain>
    </source>
</reference>
<protein>
    <submittedName>
        <fullName evidence="7">ABC transporter ATP-binding protein</fullName>
    </submittedName>
</protein>
<accession>A0ABT4VQ18</accession>
<comment type="similarity">
    <text evidence="1">Belongs to the ABC transporter superfamily.</text>
</comment>
<dbReference type="PANTHER" id="PTHR43820:SF4">
    <property type="entry name" value="HIGH-AFFINITY BRANCHED-CHAIN AMINO ACID TRANSPORT ATP-BINDING PROTEIN LIVF"/>
    <property type="match status" value="1"/>
</dbReference>
<gene>
    <name evidence="7" type="ORF">OOZ53_12475</name>
</gene>
<sequence length="245" mass="25429">MPDAAPFLNVSDFTAGYKRGLPILHGVSMHVNSGEIVTVIGPNGAGKSTLIKAIAGLVIVEGGAITLEARNLLGIAPDRLGRFGLSYVPQTANIFTTLSVSQNLALAARRCRAAPETRIAAMLDLFPALAERRSVRGGGLSGGQRQVLAIAMALIAEPRIILMDEPTAGLSPKASQDVLELIGKIAGDGVSVLLVEQNARMALGISDRAYILADGQNQMDGPAGDILDDPAVAEIYLGGRRKGAA</sequence>
<evidence type="ECO:0000256" key="1">
    <source>
        <dbReference type="ARBA" id="ARBA00005417"/>
    </source>
</evidence>
<evidence type="ECO:0000256" key="3">
    <source>
        <dbReference type="ARBA" id="ARBA00022741"/>
    </source>
</evidence>
<keyword evidence="8" id="KW-1185">Reference proteome</keyword>
<keyword evidence="4 7" id="KW-0067">ATP-binding</keyword>
<dbReference type="Pfam" id="PF00005">
    <property type="entry name" value="ABC_tran"/>
    <property type="match status" value="1"/>
</dbReference>
<evidence type="ECO:0000256" key="5">
    <source>
        <dbReference type="ARBA" id="ARBA00022970"/>
    </source>
</evidence>
<dbReference type="SMART" id="SM00382">
    <property type="entry name" value="AAA"/>
    <property type="match status" value="1"/>
</dbReference>
<feature type="domain" description="ABC transporter" evidence="6">
    <location>
        <begin position="8"/>
        <end position="239"/>
    </location>
</feature>
<dbReference type="RefSeq" id="WP_271089899.1">
    <property type="nucleotide sequence ID" value="NZ_JAPJZH010000007.1"/>
</dbReference>
<dbReference type="PANTHER" id="PTHR43820">
    <property type="entry name" value="HIGH-AFFINITY BRANCHED-CHAIN AMINO ACID TRANSPORT ATP-BINDING PROTEIN LIVF"/>
    <property type="match status" value="1"/>
</dbReference>
<dbReference type="InterPro" id="IPR003593">
    <property type="entry name" value="AAA+_ATPase"/>
</dbReference>
<proteinExistence type="inferred from homology"/>
<dbReference type="EMBL" id="JAPJZH010000007">
    <property type="protein sequence ID" value="MDA4846172.1"/>
    <property type="molecule type" value="Genomic_DNA"/>
</dbReference>
<keyword evidence="5" id="KW-0029">Amino-acid transport</keyword>
<dbReference type="InterPro" id="IPR052156">
    <property type="entry name" value="BCAA_Transport_ATP-bd_LivF"/>
</dbReference>
<keyword evidence="2" id="KW-0813">Transport</keyword>
<keyword evidence="3" id="KW-0547">Nucleotide-binding</keyword>
<dbReference type="Gene3D" id="3.40.50.300">
    <property type="entry name" value="P-loop containing nucleotide triphosphate hydrolases"/>
    <property type="match status" value="1"/>
</dbReference>
<dbReference type="PROSITE" id="PS50893">
    <property type="entry name" value="ABC_TRANSPORTER_2"/>
    <property type="match status" value="1"/>
</dbReference>
<dbReference type="InterPro" id="IPR017871">
    <property type="entry name" value="ABC_transporter-like_CS"/>
</dbReference>
<dbReference type="PROSITE" id="PS00211">
    <property type="entry name" value="ABC_TRANSPORTER_1"/>
    <property type="match status" value="1"/>
</dbReference>
<dbReference type="InterPro" id="IPR003439">
    <property type="entry name" value="ABC_transporter-like_ATP-bd"/>
</dbReference>
<evidence type="ECO:0000256" key="4">
    <source>
        <dbReference type="ARBA" id="ARBA00022840"/>
    </source>
</evidence>
<name>A0ABT4VQ18_9HYPH</name>